<gene>
    <name evidence="1" type="ORF">FB389_2096</name>
</gene>
<dbReference type="Proteomes" id="UP000316181">
    <property type="component" value="Unassembled WGS sequence"/>
</dbReference>
<dbReference type="AlphaFoldDB" id="A0A542SSX0"/>
<evidence type="ECO:0000313" key="1">
    <source>
        <dbReference type="EMBL" id="TQK77367.1"/>
    </source>
</evidence>
<proteinExistence type="predicted"/>
<accession>A0A542SSX0</accession>
<name>A0A542SSX0_9MICO</name>
<reference evidence="1 2" key="1">
    <citation type="submission" date="2019-06" db="EMBL/GenBank/DDBJ databases">
        <title>Sequencing the genomes of 1000 actinobacteria strains.</title>
        <authorList>
            <person name="Klenk H.-P."/>
        </authorList>
    </citation>
    <scope>NUCLEOTIDE SEQUENCE [LARGE SCALE GENOMIC DNA]</scope>
    <source>
        <strain evidence="1 2">DSM 10596</strain>
    </source>
</reference>
<sequence>MADEIELIHDGEGLAVIGDPSAVQRFLDSVGLSSLSRELRLDRLGAALDTGSKVAEAVSNIAENAGRYVRLTKESAEHVKEFGLMPTKTKGISHAMLGDPGSISKCIQIEDGPASLLTNPVVLSGAAGVMAQLARQQEAQELKQLLVSIDGKLDDVRRRQRDEVLAKMDRVSFVIDEAMAIREHGGDRETAWDKVKTEVGTIAEVQADALRALEALADKASDQSGIGALAKATQDIETEVSVWLAVLARCFQLQNEYAVLELDHVFDTAPGSLDGHRLGLDAALRERRGKIVLKTGQLMTRLDQAGGVARENVVLHARAARKVINSINTVSDSIDDFHTPFAIESNREALTSTRWRDAVRDPQQLRNAAAEAGPKVVVGALGIGTLVVGAVLKSGDSKGSSGGDA</sequence>
<comment type="caution">
    <text evidence="1">The sequence shown here is derived from an EMBL/GenBank/DDBJ whole genome shotgun (WGS) entry which is preliminary data.</text>
</comment>
<keyword evidence="2" id="KW-1185">Reference proteome</keyword>
<protein>
    <submittedName>
        <fullName evidence="1">Uncharacterized protein</fullName>
    </submittedName>
</protein>
<evidence type="ECO:0000313" key="2">
    <source>
        <dbReference type="Proteomes" id="UP000316181"/>
    </source>
</evidence>
<dbReference type="OrthoDB" id="4391631at2"/>
<dbReference type="RefSeq" id="WP_142113279.1">
    <property type="nucleotide sequence ID" value="NZ_BAAATB010000006.1"/>
</dbReference>
<organism evidence="1 2">
    <name type="scientific">Rarobacter incanus</name>
    <dbReference type="NCBI Taxonomy" id="153494"/>
    <lineage>
        <taxon>Bacteria</taxon>
        <taxon>Bacillati</taxon>
        <taxon>Actinomycetota</taxon>
        <taxon>Actinomycetes</taxon>
        <taxon>Micrococcales</taxon>
        <taxon>Rarobacteraceae</taxon>
        <taxon>Rarobacter</taxon>
    </lineage>
</organism>
<dbReference type="EMBL" id="VFNV01000001">
    <property type="protein sequence ID" value="TQK77367.1"/>
    <property type="molecule type" value="Genomic_DNA"/>
</dbReference>